<gene>
    <name evidence="2" type="ORF">E2C01_021788</name>
</gene>
<accession>A0A5B7E594</accession>
<evidence type="ECO:0000313" key="3">
    <source>
        <dbReference type="Proteomes" id="UP000324222"/>
    </source>
</evidence>
<sequence>MRGVGRGKLSPEAGVEREGDRGRSYTEVSPRPRQIDISPYEMNAYWQLALTCKHSTVTAAASQQNNE</sequence>
<evidence type="ECO:0000313" key="2">
    <source>
        <dbReference type="EMBL" id="MPC28579.1"/>
    </source>
</evidence>
<dbReference type="AlphaFoldDB" id="A0A5B7E594"/>
<dbReference type="EMBL" id="VSRR010001936">
    <property type="protein sequence ID" value="MPC28579.1"/>
    <property type="molecule type" value="Genomic_DNA"/>
</dbReference>
<keyword evidence="3" id="KW-1185">Reference proteome</keyword>
<comment type="caution">
    <text evidence="2">The sequence shown here is derived from an EMBL/GenBank/DDBJ whole genome shotgun (WGS) entry which is preliminary data.</text>
</comment>
<organism evidence="2 3">
    <name type="scientific">Portunus trituberculatus</name>
    <name type="common">Swimming crab</name>
    <name type="synonym">Neptunus trituberculatus</name>
    <dbReference type="NCBI Taxonomy" id="210409"/>
    <lineage>
        <taxon>Eukaryota</taxon>
        <taxon>Metazoa</taxon>
        <taxon>Ecdysozoa</taxon>
        <taxon>Arthropoda</taxon>
        <taxon>Crustacea</taxon>
        <taxon>Multicrustacea</taxon>
        <taxon>Malacostraca</taxon>
        <taxon>Eumalacostraca</taxon>
        <taxon>Eucarida</taxon>
        <taxon>Decapoda</taxon>
        <taxon>Pleocyemata</taxon>
        <taxon>Brachyura</taxon>
        <taxon>Eubrachyura</taxon>
        <taxon>Portunoidea</taxon>
        <taxon>Portunidae</taxon>
        <taxon>Portuninae</taxon>
        <taxon>Portunus</taxon>
    </lineage>
</organism>
<evidence type="ECO:0000256" key="1">
    <source>
        <dbReference type="SAM" id="MobiDB-lite"/>
    </source>
</evidence>
<name>A0A5B7E594_PORTR</name>
<proteinExistence type="predicted"/>
<reference evidence="2 3" key="1">
    <citation type="submission" date="2019-05" db="EMBL/GenBank/DDBJ databases">
        <title>Another draft genome of Portunus trituberculatus and its Hox gene families provides insights of decapod evolution.</title>
        <authorList>
            <person name="Jeong J.-H."/>
            <person name="Song I."/>
            <person name="Kim S."/>
            <person name="Choi T."/>
            <person name="Kim D."/>
            <person name="Ryu S."/>
            <person name="Kim W."/>
        </authorList>
    </citation>
    <scope>NUCLEOTIDE SEQUENCE [LARGE SCALE GENOMIC DNA]</scope>
    <source>
        <tissue evidence="2">Muscle</tissue>
    </source>
</reference>
<feature type="region of interest" description="Disordered" evidence="1">
    <location>
        <begin position="1"/>
        <end position="32"/>
    </location>
</feature>
<dbReference type="Proteomes" id="UP000324222">
    <property type="component" value="Unassembled WGS sequence"/>
</dbReference>
<protein>
    <submittedName>
        <fullName evidence="2">Uncharacterized protein</fullName>
    </submittedName>
</protein>
<feature type="compositionally biased region" description="Basic and acidic residues" evidence="1">
    <location>
        <begin position="14"/>
        <end position="24"/>
    </location>
</feature>